<dbReference type="InterPro" id="IPR011528">
    <property type="entry name" value="NERD"/>
</dbReference>
<dbReference type="PROSITE" id="PS50965">
    <property type="entry name" value="NERD"/>
    <property type="match status" value="1"/>
</dbReference>
<protein>
    <recommendedName>
        <fullName evidence="1">NERD domain-containing protein</fullName>
    </recommendedName>
</protein>
<gene>
    <name evidence="2" type="ORF">KIS1582_2462</name>
</gene>
<accession>A0A800NAK8</accession>
<evidence type="ECO:0000259" key="1">
    <source>
        <dbReference type="PROSITE" id="PS50965"/>
    </source>
</evidence>
<dbReference type="Proteomes" id="UP000465778">
    <property type="component" value="Unassembled WGS sequence"/>
</dbReference>
<sequence>MIIKNLKVPELNLKLEALVRRIPEQHPAREKVISEYKKRNAGFKGEKRLFYYLSFLEPKKYWIFHDLRLSNGSQFFQIDALLLTANFGLILEVKNWTGTLIFSPHFQQVIRIHNDKEEGFPDPISQARHQTNQFRNWLGLNGFPDIPLEFLVVISHPLTIIKAETEPLQISKAVLHSHHLLSKMNGIENKFPQEKTDSKEIRKLCRTLLKKHIPAQSDILEHFNFSAEEILTGVSCPKCTSLPMIFHWGKWHCPMCLFSSPLAHEAAVQDYFRLIKPSITNLQFRSFTHIPSPYTASRLLSRMNLSFKRNKRHRIYEKSPEQ</sequence>
<dbReference type="AlphaFoldDB" id="A0A800NAK8"/>
<name>A0A800NAK8_CYTFI</name>
<evidence type="ECO:0000313" key="3">
    <source>
        <dbReference type="Proteomes" id="UP000465778"/>
    </source>
</evidence>
<dbReference type="Pfam" id="PF08378">
    <property type="entry name" value="NERD"/>
    <property type="match status" value="1"/>
</dbReference>
<comment type="caution">
    <text evidence="2">The sequence shown here is derived from an EMBL/GenBank/DDBJ whole genome shotgun (WGS) entry which is preliminary data.</text>
</comment>
<reference evidence="2 3" key="1">
    <citation type="journal article" date="2020" name="G3 (Bethesda)">
        <title>Whole Genome Sequencing and Comparative Genomics of Two Nematicidal Bacillus Strains Reveals a Wide Range of Possible Virulence Factors.</title>
        <authorList>
            <person name="Susic N."/>
            <person name="Janezic S."/>
            <person name="Rupnik M."/>
            <person name="Geric Stare B."/>
        </authorList>
    </citation>
    <scope>NUCLEOTIDE SEQUENCE [LARGE SCALE GENOMIC DNA]</scope>
    <source>
        <strain evidence="2 3">I-1582</strain>
    </source>
</reference>
<feature type="domain" description="NERD" evidence="1">
    <location>
        <begin position="41"/>
        <end position="157"/>
    </location>
</feature>
<dbReference type="RefSeq" id="WP_159345258.1">
    <property type="nucleotide sequence ID" value="NZ_JBALOT010000002.1"/>
</dbReference>
<evidence type="ECO:0000313" key="2">
    <source>
        <dbReference type="EMBL" id="KAF0823734.1"/>
    </source>
</evidence>
<organism evidence="2 3">
    <name type="scientific">Cytobacillus firmus</name>
    <name type="common">Bacillus firmus</name>
    <dbReference type="NCBI Taxonomy" id="1399"/>
    <lineage>
        <taxon>Bacteria</taxon>
        <taxon>Bacillati</taxon>
        <taxon>Bacillota</taxon>
        <taxon>Bacilli</taxon>
        <taxon>Bacillales</taxon>
        <taxon>Bacillaceae</taxon>
        <taxon>Cytobacillus</taxon>
    </lineage>
</organism>
<dbReference type="EMBL" id="VDEM01000025">
    <property type="protein sequence ID" value="KAF0823734.1"/>
    <property type="molecule type" value="Genomic_DNA"/>
</dbReference>
<proteinExistence type="predicted"/>
<dbReference type="OrthoDB" id="569879at2"/>